<organism evidence="2 3">
    <name type="scientific">Prevotella brunnea</name>
    <dbReference type="NCBI Taxonomy" id="2508867"/>
    <lineage>
        <taxon>Bacteria</taxon>
        <taxon>Pseudomonadati</taxon>
        <taxon>Bacteroidota</taxon>
        <taxon>Bacteroidia</taxon>
        <taxon>Bacteroidales</taxon>
        <taxon>Prevotellaceae</taxon>
        <taxon>Prevotella</taxon>
    </lineage>
</organism>
<comment type="caution">
    <text evidence="2">The sequence shown here is derived from an EMBL/GenBank/DDBJ whole genome shotgun (WGS) entry which is preliminary data.</text>
</comment>
<keyword evidence="2" id="KW-0808">Transferase</keyword>
<dbReference type="EC" id="2.6.1.85" evidence="2"/>
<proteinExistence type="predicted"/>
<feature type="domain" description="Chorismate-utilising enzyme C-terminal" evidence="1">
    <location>
        <begin position="77"/>
        <end position="321"/>
    </location>
</feature>
<dbReference type="InterPro" id="IPR015890">
    <property type="entry name" value="Chorismate_C"/>
</dbReference>
<name>A0A5C8GEY5_9BACT</name>
<dbReference type="NCBIfam" id="NF005486">
    <property type="entry name" value="PRK07093.1"/>
    <property type="match status" value="1"/>
</dbReference>
<dbReference type="InterPro" id="IPR019999">
    <property type="entry name" value="Anth_synth_I-like"/>
</dbReference>
<dbReference type="RefSeq" id="WP_130829139.1">
    <property type="nucleotide sequence ID" value="NZ_SDIK01000058.1"/>
</dbReference>
<evidence type="ECO:0000259" key="1">
    <source>
        <dbReference type="Pfam" id="PF00425"/>
    </source>
</evidence>
<evidence type="ECO:0000313" key="3">
    <source>
        <dbReference type="Proteomes" id="UP000321612"/>
    </source>
</evidence>
<dbReference type="Proteomes" id="UP000321612">
    <property type="component" value="Unassembled WGS sequence"/>
</dbReference>
<dbReference type="Gene3D" id="3.60.120.10">
    <property type="entry name" value="Anthranilate synthase"/>
    <property type="match status" value="1"/>
</dbReference>
<sequence length="327" mass="37370">MNSYQQETAIKRMNHLAKDGKPFVFIASYDCRQTFVEEVDNIDSSELLFDFPHRNNIPPDAVAGNADVEWEFAPPSRERYRHAIRHVIGNERDGNSYLANLTCRVPVRTNLALRDIFLRSKAMYRCWMRDNFVCFSPEIFVRVSNGKISSYPMKGTIDALQPNARETLLSSPKEAAEHATIVDLIRNDLSKVAEHVTVERYRYIDRLTTNKGKILQTSSEISGQLLPQYVQRPGDMLFQLLPAGSITGAPKLKTTQIIKEAEDYERGFYTGVMGIWEDGRMDSAVMIRFIDKEGEQIYYKAGGGITARSDEEAEYNEVLEKIYVPIY</sequence>
<dbReference type="OrthoDB" id="9803598at2"/>
<dbReference type="EMBL" id="SDIK01000058">
    <property type="protein sequence ID" value="TXJ60480.1"/>
    <property type="molecule type" value="Genomic_DNA"/>
</dbReference>
<dbReference type="SUPFAM" id="SSF56322">
    <property type="entry name" value="ADC synthase"/>
    <property type="match status" value="1"/>
</dbReference>
<protein>
    <submittedName>
        <fullName evidence="2">Aminodeoxychorismate synthase component I</fullName>
        <ecNumber evidence="2">2.6.1.85</ecNumber>
    </submittedName>
</protein>
<keyword evidence="3" id="KW-1185">Reference proteome</keyword>
<keyword evidence="2" id="KW-0032">Aminotransferase</keyword>
<reference evidence="3" key="1">
    <citation type="submission" date="2019-05" db="EMBL/GenBank/DDBJ databases">
        <title>Prevotella brunnea sp. nov., isolated from a wound of a patient.</title>
        <authorList>
            <person name="Buhl M."/>
        </authorList>
    </citation>
    <scope>NUCLEOTIDE SEQUENCE [LARGE SCALE GENOMIC DNA]</scope>
    <source>
        <strain evidence="3">A2672</strain>
    </source>
</reference>
<evidence type="ECO:0000313" key="2">
    <source>
        <dbReference type="EMBL" id="TXJ60480.1"/>
    </source>
</evidence>
<gene>
    <name evidence="2" type="ORF">ETF27_08175</name>
</gene>
<accession>A0A5C8GEY5</accession>
<dbReference type="GO" id="GO:0000162">
    <property type="term" value="P:L-tryptophan biosynthetic process"/>
    <property type="evidence" value="ECO:0007669"/>
    <property type="project" value="TreeGrafter"/>
</dbReference>
<dbReference type="InterPro" id="IPR005801">
    <property type="entry name" value="ADC_synthase"/>
</dbReference>
<dbReference type="Pfam" id="PF00425">
    <property type="entry name" value="Chorismate_bind"/>
    <property type="match status" value="1"/>
</dbReference>
<dbReference type="PANTHER" id="PTHR11236:SF50">
    <property type="entry name" value="AMINODEOXYCHORISMATE SYNTHASE COMPONENT 1"/>
    <property type="match status" value="1"/>
</dbReference>
<dbReference type="PANTHER" id="PTHR11236">
    <property type="entry name" value="AMINOBENZOATE/ANTHRANILATE SYNTHASE"/>
    <property type="match status" value="1"/>
</dbReference>
<dbReference type="PRINTS" id="PR00095">
    <property type="entry name" value="ANTSNTHASEI"/>
</dbReference>
<dbReference type="GO" id="GO:0046820">
    <property type="term" value="F:4-amino-4-deoxychorismate synthase activity"/>
    <property type="evidence" value="ECO:0007669"/>
    <property type="project" value="UniProtKB-EC"/>
</dbReference>
<dbReference type="AlphaFoldDB" id="A0A5C8GEY5"/>